<gene>
    <name evidence="1" type="ORF">I6N95_18680</name>
</gene>
<accession>A0A940PDW9</accession>
<sequence length="93" mass="10518">MSNEKIKIDARVLDGEIASAQGSASEVQSIKYEIETDQIILTSIDKYKESIALLNESIQSFATLLDNDVRNLEAIKAEWLKLDQNMVNKIFTR</sequence>
<proteinExistence type="predicted"/>
<dbReference type="AlphaFoldDB" id="A0A940PDW9"/>
<evidence type="ECO:0000313" key="2">
    <source>
        <dbReference type="Proteomes" id="UP000674938"/>
    </source>
</evidence>
<dbReference type="Proteomes" id="UP000674938">
    <property type="component" value="Unassembled WGS sequence"/>
</dbReference>
<dbReference type="RefSeq" id="WP_209530856.1">
    <property type="nucleotide sequence ID" value="NZ_JAEEGA010000013.1"/>
</dbReference>
<name>A0A940PDW9_9ENTE</name>
<reference evidence="1" key="1">
    <citation type="submission" date="2020-12" db="EMBL/GenBank/DDBJ databases">
        <title>Vagococcus allomyrinae sp. nov. and Enterococcus lavae sp. nov., isolated from the larvae of Allomyrina dichotoma.</title>
        <authorList>
            <person name="Lee S.D."/>
        </authorList>
    </citation>
    <scope>NUCLEOTIDE SEQUENCE</scope>
    <source>
        <strain evidence="1">BWB3-3</strain>
    </source>
</reference>
<comment type="caution">
    <text evidence="1">The sequence shown here is derived from an EMBL/GenBank/DDBJ whole genome shotgun (WGS) entry which is preliminary data.</text>
</comment>
<organism evidence="1 2">
    <name type="scientific">Vagococcus allomyrinae</name>
    <dbReference type="NCBI Taxonomy" id="2794353"/>
    <lineage>
        <taxon>Bacteria</taxon>
        <taxon>Bacillati</taxon>
        <taxon>Bacillota</taxon>
        <taxon>Bacilli</taxon>
        <taxon>Lactobacillales</taxon>
        <taxon>Enterococcaceae</taxon>
        <taxon>Vagococcus</taxon>
    </lineage>
</organism>
<keyword evidence="2" id="KW-1185">Reference proteome</keyword>
<dbReference type="EMBL" id="JAEEGA010000013">
    <property type="protein sequence ID" value="MBP1043045.1"/>
    <property type="molecule type" value="Genomic_DNA"/>
</dbReference>
<dbReference type="NCBIfam" id="TIGR04197">
    <property type="entry name" value="T7SS_SACOL2603"/>
    <property type="match status" value="1"/>
</dbReference>
<evidence type="ECO:0000313" key="1">
    <source>
        <dbReference type="EMBL" id="MBP1043045.1"/>
    </source>
</evidence>
<dbReference type="InterPro" id="IPR021477">
    <property type="entry name" value="TVIIS_effector_SACOL2603_fam"/>
</dbReference>
<protein>
    <submittedName>
        <fullName evidence="1">TIGR04197 family type VII secretion effector</fullName>
    </submittedName>
</protein>